<dbReference type="Pfam" id="PF02371">
    <property type="entry name" value="Transposase_20"/>
    <property type="match status" value="1"/>
</dbReference>
<sequence>MEVIHPRCAGLDISKRDAKVCVRINGAGRRKTTETVTTFGATTRQIMALRDHLVAQKVSCVVMEATGDYWKPFYYLLEDLAEVEVMLVNARHVKNLPGRKTDVADATWLAQLGAHGLVRGSFVPPPPIRALRDLTRTRTAVTRERTREIQRLEKLLEDAGIKLSSVAADLNGKSSRAMIAALLAGQTATAVMADLAQKQLRRKIPELTEALYGRFTEHHAFLTRMHLALIDQHTAAIEALTERIEVVMEPFRHFRGLICTIPGIGGLTADVVVAETGADMAKFPTAAHLASWAGAAPGNNESAGKVKSRRTRPGNPYLQGALGTAAMSISHTRDTYLGAKYRRIAARRGPLRANVAIQRALLVAIWNIATTDTAYRDPGGDYFTRLNPQKARSNAVRQLEAMGYHVTLSNDQNLWMTLGEGA</sequence>
<dbReference type="OrthoDB" id="9815354at2"/>
<dbReference type="AlphaFoldDB" id="A0A2G5P6G0"/>
<reference evidence="3 4" key="1">
    <citation type="journal article" date="2017" name="Infect. Genet. Evol.">
        <title>The new phylogeny of the genus Mycobacterium: The old and the news.</title>
        <authorList>
            <person name="Tortoli E."/>
            <person name="Fedrizzi T."/>
            <person name="Meehan C.J."/>
            <person name="Trovato A."/>
            <person name="Grottola A."/>
            <person name="Giacobazzi E."/>
            <person name="Serpini G.F."/>
            <person name="Tagliazucchi S."/>
            <person name="Fabio A."/>
            <person name="Bettua C."/>
            <person name="Bertorelli R."/>
            <person name="Frascaro F."/>
            <person name="De Sanctis V."/>
            <person name="Pecorari M."/>
            <person name="Jousson O."/>
            <person name="Segata N."/>
            <person name="Cirillo D.M."/>
        </authorList>
    </citation>
    <scope>NUCLEOTIDE SEQUENCE [LARGE SCALE GENOMIC DNA]</scope>
    <source>
        <strain evidence="3 4">CIP1034565</strain>
    </source>
</reference>
<dbReference type="NCBIfam" id="NF033542">
    <property type="entry name" value="transpos_IS110"/>
    <property type="match status" value="1"/>
</dbReference>
<keyword evidence="4" id="KW-1185">Reference proteome</keyword>
<feature type="domain" description="Transposase IS110-like N-terminal" evidence="1">
    <location>
        <begin position="9"/>
        <end position="158"/>
    </location>
</feature>
<dbReference type="InterPro" id="IPR047650">
    <property type="entry name" value="Transpos_IS110"/>
</dbReference>
<organism evidence="3 4">
    <name type="scientific">Mycolicibacterium brumae</name>
    <dbReference type="NCBI Taxonomy" id="85968"/>
    <lineage>
        <taxon>Bacteria</taxon>
        <taxon>Bacillati</taxon>
        <taxon>Actinomycetota</taxon>
        <taxon>Actinomycetes</taxon>
        <taxon>Mycobacteriales</taxon>
        <taxon>Mycobacteriaceae</taxon>
        <taxon>Mycolicibacterium</taxon>
    </lineage>
</organism>
<dbReference type="EMBL" id="PDCN02000029">
    <property type="protein sequence ID" value="PIB73484.1"/>
    <property type="molecule type" value="Genomic_DNA"/>
</dbReference>
<evidence type="ECO:0000313" key="4">
    <source>
        <dbReference type="Proteomes" id="UP000230551"/>
    </source>
</evidence>
<evidence type="ECO:0000313" key="3">
    <source>
        <dbReference type="EMBL" id="PIB73484.1"/>
    </source>
</evidence>
<dbReference type="PANTHER" id="PTHR33055">
    <property type="entry name" value="TRANSPOSASE FOR INSERTION SEQUENCE ELEMENT IS1111A"/>
    <property type="match status" value="1"/>
</dbReference>
<dbReference type="InterPro" id="IPR002525">
    <property type="entry name" value="Transp_IS110-like_N"/>
</dbReference>
<feature type="domain" description="Transposase IS116/IS110/IS902 C-terminal" evidence="2">
    <location>
        <begin position="257"/>
        <end position="337"/>
    </location>
</feature>
<protein>
    <submittedName>
        <fullName evidence="3">IS110 family transposase</fullName>
    </submittedName>
</protein>
<dbReference type="GO" id="GO:0003677">
    <property type="term" value="F:DNA binding"/>
    <property type="evidence" value="ECO:0007669"/>
    <property type="project" value="InterPro"/>
</dbReference>
<accession>A0A2G5P6G0</accession>
<dbReference type="GO" id="GO:0006313">
    <property type="term" value="P:DNA transposition"/>
    <property type="evidence" value="ECO:0007669"/>
    <property type="project" value="InterPro"/>
</dbReference>
<name>A0A2G5P6G0_9MYCO</name>
<dbReference type="Proteomes" id="UP000230551">
    <property type="component" value="Unassembled WGS sequence"/>
</dbReference>
<evidence type="ECO:0000259" key="2">
    <source>
        <dbReference type="Pfam" id="PF02371"/>
    </source>
</evidence>
<dbReference type="Pfam" id="PF01548">
    <property type="entry name" value="DEDD_Tnp_IS110"/>
    <property type="match status" value="1"/>
</dbReference>
<dbReference type="RefSeq" id="WP_090593648.1">
    <property type="nucleotide sequence ID" value="NZ_CP104302.1"/>
</dbReference>
<proteinExistence type="predicted"/>
<dbReference type="InterPro" id="IPR003346">
    <property type="entry name" value="Transposase_20"/>
</dbReference>
<dbReference type="STRING" id="85968.GCA_900073015_03785"/>
<evidence type="ECO:0000259" key="1">
    <source>
        <dbReference type="Pfam" id="PF01548"/>
    </source>
</evidence>
<dbReference type="PANTHER" id="PTHR33055:SF15">
    <property type="entry name" value="TRANSPOSASE-RELATED"/>
    <property type="match status" value="1"/>
</dbReference>
<gene>
    <name evidence="3" type="ORF">CQY22_016715</name>
</gene>
<dbReference type="GO" id="GO:0004803">
    <property type="term" value="F:transposase activity"/>
    <property type="evidence" value="ECO:0007669"/>
    <property type="project" value="InterPro"/>
</dbReference>
<comment type="caution">
    <text evidence="3">The sequence shown here is derived from an EMBL/GenBank/DDBJ whole genome shotgun (WGS) entry which is preliminary data.</text>
</comment>